<sequence length="305" mass="33054">MIISPESADAKDGFPALDLKAVEAQTITVNRMEVQTDDEGPHSDPPPAYSTPPTPPPPLPVSHAPPPPADIRPTNLLSVTKRDGHIRGKYVLDPKLKVPPQMLAPLDEEAGETEETRRNLWLHTRDGFIDADVWVLSDEDADCKCRGKARLGVNTKDGHVSLRLHSTASSPHIPRTPLSLSLHTHDGHVRLALPRAFTGPLTIRLKDGRYRLSPALSASTTVFSESKGTARCFVGDFAGSGWADAPGDWTGDDAEVGSDDGAVYISFDDEKEAKRAEKAEKKEREQAEGKGKGKAKGFFDRVFGA</sequence>
<organism evidence="3 4">
    <name type="scientific">Mycena chlorophos</name>
    <name type="common">Agaric fungus</name>
    <name type="synonym">Agaricus chlorophos</name>
    <dbReference type="NCBI Taxonomy" id="658473"/>
    <lineage>
        <taxon>Eukaryota</taxon>
        <taxon>Fungi</taxon>
        <taxon>Dikarya</taxon>
        <taxon>Basidiomycota</taxon>
        <taxon>Agaricomycotina</taxon>
        <taxon>Agaricomycetes</taxon>
        <taxon>Agaricomycetidae</taxon>
        <taxon>Agaricales</taxon>
        <taxon>Marasmiineae</taxon>
        <taxon>Mycenaceae</taxon>
        <taxon>Mycena</taxon>
    </lineage>
</organism>
<evidence type="ECO:0000256" key="1">
    <source>
        <dbReference type="SAM" id="MobiDB-lite"/>
    </source>
</evidence>
<dbReference type="OrthoDB" id="5289249at2759"/>
<feature type="compositionally biased region" description="Pro residues" evidence="1">
    <location>
        <begin position="43"/>
        <end position="70"/>
    </location>
</feature>
<accession>A0A8H6SIV5</accession>
<protein>
    <recommendedName>
        <fullName evidence="2">DUF7330 domain-containing protein</fullName>
    </recommendedName>
</protein>
<proteinExistence type="predicted"/>
<dbReference type="AlphaFoldDB" id="A0A8H6SIV5"/>
<evidence type="ECO:0000313" key="4">
    <source>
        <dbReference type="Proteomes" id="UP000613580"/>
    </source>
</evidence>
<feature type="region of interest" description="Disordered" evidence="1">
    <location>
        <begin position="28"/>
        <end position="75"/>
    </location>
</feature>
<feature type="region of interest" description="Disordered" evidence="1">
    <location>
        <begin position="275"/>
        <end position="305"/>
    </location>
</feature>
<comment type="caution">
    <text evidence="3">The sequence shown here is derived from an EMBL/GenBank/DDBJ whole genome shotgun (WGS) entry which is preliminary data.</text>
</comment>
<dbReference type="EMBL" id="JACAZE010000013">
    <property type="protein sequence ID" value="KAF7300448.1"/>
    <property type="molecule type" value="Genomic_DNA"/>
</dbReference>
<keyword evidence="4" id="KW-1185">Reference proteome</keyword>
<feature type="compositionally biased region" description="Basic and acidic residues" evidence="1">
    <location>
        <begin position="275"/>
        <end position="291"/>
    </location>
</feature>
<reference evidence="3" key="1">
    <citation type="submission" date="2020-05" db="EMBL/GenBank/DDBJ databases">
        <title>Mycena genomes resolve the evolution of fungal bioluminescence.</title>
        <authorList>
            <person name="Tsai I.J."/>
        </authorList>
    </citation>
    <scope>NUCLEOTIDE SEQUENCE</scope>
    <source>
        <strain evidence="3">110903Hualien_Pintung</strain>
    </source>
</reference>
<feature type="domain" description="DUF7330" evidence="2">
    <location>
        <begin position="75"/>
        <end position="270"/>
    </location>
</feature>
<dbReference type="InterPro" id="IPR055754">
    <property type="entry name" value="DUF7330"/>
</dbReference>
<dbReference type="Proteomes" id="UP000613580">
    <property type="component" value="Unassembled WGS sequence"/>
</dbReference>
<evidence type="ECO:0000259" key="2">
    <source>
        <dbReference type="Pfam" id="PF24016"/>
    </source>
</evidence>
<evidence type="ECO:0000313" key="3">
    <source>
        <dbReference type="EMBL" id="KAF7300448.1"/>
    </source>
</evidence>
<name>A0A8H6SIV5_MYCCL</name>
<dbReference type="Pfam" id="PF24016">
    <property type="entry name" value="DUF7330"/>
    <property type="match status" value="1"/>
</dbReference>
<gene>
    <name evidence="3" type="ORF">HMN09_00928500</name>
</gene>